<keyword evidence="2" id="KW-1185">Reference proteome</keyword>
<sequence length="44" mass="4475">MPTARAAITAMTTGQRFTAPEALDAGVVDHAAGESDLFAPSATR</sequence>
<dbReference type="SUPFAM" id="SSF52096">
    <property type="entry name" value="ClpP/crotonase"/>
    <property type="match status" value="1"/>
</dbReference>
<dbReference type="RefSeq" id="WP_276606200.1">
    <property type="nucleotide sequence ID" value="NZ_JBHSNS010000001.1"/>
</dbReference>
<dbReference type="InterPro" id="IPR029045">
    <property type="entry name" value="ClpP/crotonase-like_dom_sf"/>
</dbReference>
<gene>
    <name evidence="1" type="ORF">ACFPQB_04080</name>
</gene>
<proteinExistence type="predicted"/>
<dbReference type="Proteomes" id="UP001596072">
    <property type="component" value="Unassembled WGS sequence"/>
</dbReference>
<name>A0ABW0ZB78_9ACTN</name>
<dbReference type="EMBL" id="JBHSNS010000001">
    <property type="protein sequence ID" value="MFC5728081.1"/>
    <property type="molecule type" value="Genomic_DNA"/>
</dbReference>
<organism evidence="1 2">
    <name type="scientific">Nocardioides vastitatis</name>
    <dbReference type="NCBI Taxonomy" id="2568655"/>
    <lineage>
        <taxon>Bacteria</taxon>
        <taxon>Bacillati</taxon>
        <taxon>Actinomycetota</taxon>
        <taxon>Actinomycetes</taxon>
        <taxon>Propionibacteriales</taxon>
        <taxon>Nocardioidaceae</taxon>
        <taxon>Nocardioides</taxon>
    </lineage>
</organism>
<evidence type="ECO:0000313" key="1">
    <source>
        <dbReference type="EMBL" id="MFC5728081.1"/>
    </source>
</evidence>
<reference evidence="2" key="1">
    <citation type="journal article" date="2019" name="Int. J. Syst. Evol. Microbiol.">
        <title>The Global Catalogue of Microorganisms (GCM) 10K type strain sequencing project: providing services to taxonomists for standard genome sequencing and annotation.</title>
        <authorList>
            <consortium name="The Broad Institute Genomics Platform"/>
            <consortium name="The Broad Institute Genome Sequencing Center for Infectious Disease"/>
            <person name="Wu L."/>
            <person name="Ma J."/>
        </authorList>
    </citation>
    <scope>NUCLEOTIDE SEQUENCE [LARGE SCALE GENOMIC DNA]</scope>
    <source>
        <strain evidence="2">YIM 94188</strain>
    </source>
</reference>
<evidence type="ECO:0000313" key="2">
    <source>
        <dbReference type="Proteomes" id="UP001596072"/>
    </source>
</evidence>
<protein>
    <submittedName>
        <fullName evidence="1">Uncharacterized protein</fullName>
    </submittedName>
</protein>
<comment type="caution">
    <text evidence="1">The sequence shown here is derived from an EMBL/GenBank/DDBJ whole genome shotgun (WGS) entry which is preliminary data.</text>
</comment>
<accession>A0ABW0ZB78</accession>